<accession>A0A3M6T6Z1</accession>
<sequence length="105" mass="12342">MRFEAKHQYFKDLKKILNLKNICLSLSNHHQKKATMNCSAGSIFNGNEYGPGPTFFREFEPTSKQIHLKEIEDTDISAMHFNRGGWRWIFTEQRSRYPSLTTDTK</sequence>
<dbReference type="AlphaFoldDB" id="A0A3M6T6Z1"/>
<feature type="non-terminal residue" evidence="1">
    <location>
        <position position="105"/>
    </location>
</feature>
<evidence type="ECO:0000313" key="2">
    <source>
        <dbReference type="Proteomes" id="UP000275408"/>
    </source>
</evidence>
<dbReference type="EMBL" id="RCHS01004197">
    <property type="protein sequence ID" value="RMX37073.1"/>
    <property type="molecule type" value="Genomic_DNA"/>
</dbReference>
<keyword evidence="2" id="KW-1185">Reference proteome</keyword>
<evidence type="ECO:0000313" key="1">
    <source>
        <dbReference type="EMBL" id="RMX37073.1"/>
    </source>
</evidence>
<comment type="caution">
    <text evidence="1">The sequence shown here is derived from an EMBL/GenBank/DDBJ whole genome shotgun (WGS) entry which is preliminary data.</text>
</comment>
<protein>
    <submittedName>
        <fullName evidence="1">Uncharacterized protein</fullName>
    </submittedName>
</protein>
<name>A0A3M6T6Z1_POCDA</name>
<proteinExistence type="predicted"/>
<gene>
    <name evidence="1" type="ORF">pdam_00016441</name>
</gene>
<organism evidence="1 2">
    <name type="scientific">Pocillopora damicornis</name>
    <name type="common">Cauliflower coral</name>
    <name type="synonym">Millepora damicornis</name>
    <dbReference type="NCBI Taxonomy" id="46731"/>
    <lineage>
        <taxon>Eukaryota</taxon>
        <taxon>Metazoa</taxon>
        <taxon>Cnidaria</taxon>
        <taxon>Anthozoa</taxon>
        <taxon>Hexacorallia</taxon>
        <taxon>Scleractinia</taxon>
        <taxon>Astrocoeniina</taxon>
        <taxon>Pocilloporidae</taxon>
        <taxon>Pocillopora</taxon>
    </lineage>
</organism>
<reference evidence="1 2" key="1">
    <citation type="journal article" date="2018" name="Sci. Rep.">
        <title>Comparative analysis of the Pocillopora damicornis genome highlights role of immune system in coral evolution.</title>
        <authorList>
            <person name="Cunning R."/>
            <person name="Bay R.A."/>
            <person name="Gillette P."/>
            <person name="Baker A.C."/>
            <person name="Traylor-Knowles N."/>
        </authorList>
    </citation>
    <scope>NUCLEOTIDE SEQUENCE [LARGE SCALE GENOMIC DNA]</scope>
    <source>
        <strain evidence="1">RSMAS</strain>
        <tissue evidence="1">Whole animal</tissue>
    </source>
</reference>
<dbReference type="Proteomes" id="UP000275408">
    <property type="component" value="Unassembled WGS sequence"/>
</dbReference>